<dbReference type="KEGG" id="mah:MEALZ_1753"/>
<dbReference type="AlphaFoldDB" id="G4T105"/>
<evidence type="ECO:0000313" key="2">
    <source>
        <dbReference type="Proteomes" id="UP000008315"/>
    </source>
</evidence>
<reference evidence="2" key="1">
    <citation type="journal article" date="2012" name="J. Bacteriol.">
        <title>Genome sequence of the haloalkaliphilic methanotrophic bacterium Methylomicrobium alcaliphilum 20Z.</title>
        <authorList>
            <person name="Vuilleumier S."/>
            <person name="Khmelenina V.N."/>
            <person name="Bringel F."/>
            <person name="Reshetnikov A.S."/>
            <person name="Lajus A."/>
            <person name="Mangenot S."/>
            <person name="Rouy Z."/>
            <person name="Op den Camp H.J."/>
            <person name="Jetten M.S."/>
            <person name="Dispirito A.A."/>
            <person name="Dunfield P."/>
            <person name="Klotz M.G."/>
            <person name="Semrau J.D."/>
            <person name="Stein L.Y."/>
            <person name="Barbe V."/>
            <person name="Medigue C."/>
            <person name="Trotsenko Y.A."/>
            <person name="Kalyuzhnaya M.G."/>
        </authorList>
    </citation>
    <scope>NUCLEOTIDE SEQUENCE [LARGE SCALE GENOMIC DNA]</scope>
    <source>
        <strain evidence="2">DSM 19304 / NCIMB 14124 / VKM B-2133 / 20Z</strain>
    </source>
</reference>
<evidence type="ECO:0000313" key="1">
    <source>
        <dbReference type="EMBL" id="CCE23439.1"/>
    </source>
</evidence>
<dbReference type="Proteomes" id="UP000008315">
    <property type="component" value="Chromosome"/>
</dbReference>
<evidence type="ECO:0008006" key="3">
    <source>
        <dbReference type="Google" id="ProtNLM"/>
    </source>
</evidence>
<dbReference type="EMBL" id="FO082060">
    <property type="protein sequence ID" value="CCE23439.1"/>
    <property type="molecule type" value="Genomic_DNA"/>
</dbReference>
<dbReference type="RefSeq" id="WP_014148232.1">
    <property type="nucleotide sequence ID" value="NC_016112.1"/>
</dbReference>
<name>G4T105_META2</name>
<proteinExistence type="predicted"/>
<protein>
    <recommendedName>
        <fullName evidence="3">Methyltransferase type 11 domain-containing protein</fullName>
    </recommendedName>
</protein>
<accession>G4T105</accession>
<sequence>MEQVSKNNEDYVWKNICDVKELGEIRMEAMRVFLNDYGNAQETGRYLNAALPTLSFENAEFDLALCSHYLFLYSDHVNQKQHIESMKELCRVAKEVRVYPLLSISNNKMSTHLAPVMEALEEGGINVSLAPVKYEFQKGATEMLVAKSV</sequence>
<dbReference type="HOGENOM" id="CLU_1747476_0_0_6"/>
<dbReference type="STRING" id="1091494.MEALZ_1753"/>
<gene>
    <name evidence="1" type="ordered locus">MEALZ_1753</name>
</gene>
<organism evidence="1 2">
    <name type="scientific">Methylotuvimicrobium alcaliphilum (strain DSM 19304 / NCIMB 14124 / VKM B-2133 / 20Z)</name>
    <name type="common">Methylomicrobium alcaliphilum</name>
    <dbReference type="NCBI Taxonomy" id="1091494"/>
    <lineage>
        <taxon>Bacteria</taxon>
        <taxon>Pseudomonadati</taxon>
        <taxon>Pseudomonadota</taxon>
        <taxon>Gammaproteobacteria</taxon>
        <taxon>Methylococcales</taxon>
        <taxon>Methylococcaceae</taxon>
        <taxon>Methylotuvimicrobium</taxon>
    </lineage>
</organism>
<keyword evidence="2" id="KW-1185">Reference proteome</keyword>